<keyword evidence="2" id="KW-1185">Reference proteome</keyword>
<sequence>MKQATTDVRGGDDRDVDSGDGPVTWSGLRHRIQPSTATSPRCGVDRILGTDTRLQEAGAKVVCCLARGAPKGPNLPRARLNHQDALFPGHGLATHSQTWPGARQYLFLKAPCAAEVRLHLIGINYARTPQRLPHLWLRIARARNLRPSWDGARSYIRWPSGPRHGPTILAPQNTSSSFWEGSARRHNWEPALAQLGPVSPNSFEA</sequence>
<dbReference type="EMBL" id="JABSTQ010009855">
    <property type="protein sequence ID" value="KAG0425356.1"/>
    <property type="molecule type" value="Genomic_DNA"/>
</dbReference>
<proteinExistence type="predicted"/>
<organism evidence="1 2">
    <name type="scientific">Ixodes persulcatus</name>
    <name type="common">Taiga tick</name>
    <dbReference type="NCBI Taxonomy" id="34615"/>
    <lineage>
        <taxon>Eukaryota</taxon>
        <taxon>Metazoa</taxon>
        <taxon>Ecdysozoa</taxon>
        <taxon>Arthropoda</taxon>
        <taxon>Chelicerata</taxon>
        <taxon>Arachnida</taxon>
        <taxon>Acari</taxon>
        <taxon>Parasitiformes</taxon>
        <taxon>Ixodida</taxon>
        <taxon>Ixodoidea</taxon>
        <taxon>Ixodidae</taxon>
        <taxon>Ixodinae</taxon>
        <taxon>Ixodes</taxon>
    </lineage>
</organism>
<evidence type="ECO:0000313" key="1">
    <source>
        <dbReference type="EMBL" id="KAG0425356.1"/>
    </source>
</evidence>
<comment type="caution">
    <text evidence="1">The sequence shown here is derived from an EMBL/GenBank/DDBJ whole genome shotgun (WGS) entry which is preliminary data.</text>
</comment>
<dbReference type="Proteomes" id="UP000805193">
    <property type="component" value="Unassembled WGS sequence"/>
</dbReference>
<evidence type="ECO:0000313" key="2">
    <source>
        <dbReference type="Proteomes" id="UP000805193"/>
    </source>
</evidence>
<protein>
    <submittedName>
        <fullName evidence="1">Uncharacterized protein</fullName>
    </submittedName>
</protein>
<reference evidence="1 2" key="1">
    <citation type="journal article" date="2020" name="Cell">
        <title>Large-Scale Comparative Analyses of Tick Genomes Elucidate Their Genetic Diversity and Vector Capacities.</title>
        <authorList>
            <consortium name="Tick Genome and Microbiome Consortium (TIGMIC)"/>
            <person name="Jia N."/>
            <person name="Wang J."/>
            <person name="Shi W."/>
            <person name="Du L."/>
            <person name="Sun Y."/>
            <person name="Zhan W."/>
            <person name="Jiang J.F."/>
            <person name="Wang Q."/>
            <person name="Zhang B."/>
            <person name="Ji P."/>
            <person name="Bell-Sakyi L."/>
            <person name="Cui X.M."/>
            <person name="Yuan T.T."/>
            <person name="Jiang B.G."/>
            <person name="Yang W.F."/>
            <person name="Lam T.T."/>
            <person name="Chang Q.C."/>
            <person name="Ding S.J."/>
            <person name="Wang X.J."/>
            <person name="Zhu J.G."/>
            <person name="Ruan X.D."/>
            <person name="Zhao L."/>
            <person name="Wei J.T."/>
            <person name="Ye R.Z."/>
            <person name="Que T.C."/>
            <person name="Du C.H."/>
            <person name="Zhou Y.H."/>
            <person name="Cheng J.X."/>
            <person name="Dai P.F."/>
            <person name="Guo W.B."/>
            <person name="Han X.H."/>
            <person name="Huang E.J."/>
            <person name="Li L.F."/>
            <person name="Wei W."/>
            <person name="Gao Y.C."/>
            <person name="Liu J.Z."/>
            <person name="Shao H.Z."/>
            <person name="Wang X."/>
            <person name="Wang C.C."/>
            <person name="Yang T.C."/>
            <person name="Huo Q.B."/>
            <person name="Li W."/>
            <person name="Chen H.Y."/>
            <person name="Chen S.E."/>
            <person name="Zhou L.G."/>
            <person name="Ni X.B."/>
            <person name="Tian J.H."/>
            <person name="Sheng Y."/>
            <person name="Liu T."/>
            <person name="Pan Y.S."/>
            <person name="Xia L.Y."/>
            <person name="Li J."/>
            <person name="Zhao F."/>
            <person name="Cao W.C."/>
        </authorList>
    </citation>
    <scope>NUCLEOTIDE SEQUENCE [LARGE SCALE GENOMIC DNA]</scope>
    <source>
        <strain evidence="1">Iper-2018</strain>
    </source>
</reference>
<accession>A0AC60PW40</accession>
<gene>
    <name evidence="1" type="ORF">HPB47_027457</name>
</gene>
<name>A0AC60PW40_IXOPE</name>